<dbReference type="InterPro" id="IPR001796">
    <property type="entry name" value="DHFR_dom"/>
</dbReference>
<evidence type="ECO:0000256" key="1">
    <source>
        <dbReference type="ARBA" id="ARBA00004903"/>
    </source>
</evidence>
<dbReference type="SUPFAM" id="SSF53597">
    <property type="entry name" value="Dihydrofolate reductase-like"/>
    <property type="match status" value="1"/>
</dbReference>
<dbReference type="InterPro" id="IPR012259">
    <property type="entry name" value="DHFR"/>
</dbReference>
<evidence type="ECO:0000256" key="6">
    <source>
        <dbReference type="ARBA" id="ARBA00023002"/>
    </source>
</evidence>
<dbReference type="GO" id="GO:0005739">
    <property type="term" value="C:mitochondrion"/>
    <property type="evidence" value="ECO:0007669"/>
    <property type="project" value="TreeGrafter"/>
</dbReference>
<evidence type="ECO:0000256" key="2">
    <source>
        <dbReference type="ARBA" id="ARBA00012856"/>
    </source>
</evidence>
<evidence type="ECO:0000313" key="8">
    <source>
        <dbReference type="EMBL" id="KAF3080960.1"/>
    </source>
</evidence>
<dbReference type="CDD" id="cd00209">
    <property type="entry name" value="DHFR"/>
    <property type="match status" value="1"/>
</dbReference>
<dbReference type="AlphaFoldDB" id="A0A7C8N215"/>
<dbReference type="GO" id="GO:0046654">
    <property type="term" value="P:tetrahydrofolate biosynthetic process"/>
    <property type="evidence" value="ECO:0007669"/>
    <property type="project" value="InterPro"/>
</dbReference>
<protein>
    <recommendedName>
        <fullName evidence="3">Dihydrofolate reductase</fullName>
        <ecNumber evidence="2">1.5.1.3</ecNumber>
    </recommendedName>
</protein>
<dbReference type="EMBL" id="WIQW01000132">
    <property type="protein sequence ID" value="KAF3080960.1"/>
    <property type="molecule type" value="Genomic_DNA"/>
</dbReference>
<dbReference type="Proteomes" id="UP000475325">
    <property type="component" value="Unassembled WGS sequence"/>
</dbReference>
<dbReference type="EMBL" id="WIQZ01000006">
    <property type="protein sequence ID" value="KAF3144728.1"/>
    <property type="molecule type" value="Genomic_DNA"/>
</dbReference>
<evidence type="ECO:0000256" key="4">
    <source>
        <dbReference type="ARBA" id="ARBA00022563"/>
    </source>
</evidence>
<dbReference type="EC" id="1.5.1.3" evidence="2"/>
<dbReference type="PROSITE" id="PS51330">
    <property type="entry name" value="DHFR_2"/>
    <property type="match status" value="1"/>
</dbReference>
<dbReference type="Proteomes" id="UP000480548">
    <property type="component" value="Unassembled WGS sequence"/>
</dbReference>
<keyword evidence="4" id="KW-0554">One-carbon metabolism</keyword>
<organism evidence="8 10">
    <name type="scientific">Orbilia oligospora</name>
    <name type="common">Nematode-trapping fungus</name>
    <name type="synonym">Arthrobotrys oligospora</name>
    <dbReference type="NCBI Taxonomy" id="2813651"/>
    <lineage>
        <taxon>Eukaryota</taxon>
        <taxon>Fungi</taxon>
        <taxon>Dikarya</taxon>
        <taxon>Ascomycota</taxon>
        <taxon>Pezizomycotina</taxon>
        <taxon>Orbiliomycetes</taxon>
        <taxon>Orbiliales</taxon>
        <taxon>Orbiliaceae</taxon>
        <taxon>Orbilia</taxon>
    </lineage>
</organism>
<evidence type="ECO:0000313" key="9">
    <source>
        <dbReference type="EMBL" id="KAF3144728.1"/>
    </source>
</evidence>
<dbReference type="InterPro" id="IPR024072">
    <property type="entry name" value="DHFR-like_dom_sf"/>
</dbReference>
<dbReference type="GO" id="GO:0004146">
    <property type="term" value="F:dihydrofolate reductase activity"/>
    <property type="evidence" value="ECO:0007669"/>
    <property type="project" value="UniProtKB-EC"/>
</dbReference>
<dbReference type="GO" id="GO:0046655">
    <property type="term" value="P:folic acid metabolic process"/>
    <property type="evidence" value="ECO:0007669"/>
    <property type="project" value="TreeGrafter"/>
</dbReference>
<evidence type="ECO:0000256" key="3">
    <source>
        <dbReference type="ARBA" id="ARBA00018886"/>
    </source>
</evidence>
<proteinExistence type="predicted"/>
<comment type="caution">
    <text evidence="8">The sequence shown here is derived from an EMBL/GenBank/DDBJ whole genome shotgun (WGS) entry which is preliminary data.</text>
</comment>
<reference evidence="10 11" key="1">
    <citation type="submission" date="2019-06" db="EMBL/GenBank/DDBJ databases">
        <authorList>
            <person name="Palmer J.M."/>
        </authorList>
    </citation>
    <scope>NUCLEOTIDE SEQUENCE [LARGE SCALE GENOMIC DNA]</scope>
    <source>
        <strain evidence="8 10">TWF102</strain>
        <strain evidence="9 11">TWF703</strain>
    </source>
</reference>
<keyword evidence="6" id="KW-0560">Oxidoreductase</keyword>
<gene>
    <name evidence="8" type="primary">DFR1</name>
    <name evidence="8" type="ORF">TWF102_002002</name>
    <name evidence="9" type="ORF">TWF703_008715</name>
</gene>
<sequence length="277" mass="31009">MSPDDIHTFPNFPPQQLLNYYNSTTHQNPPTPTIKNYQPPSMSHTVIAIVASTPRPTLAIGRSLKNDMPWPRIKSEMSYFHRVTRRVPPVPTNSPFKYSNAVIMGRKTWDSLPSKHRPLPGRINVVVSRTASSSTTPTSGELWVRDIEEGVRLLKQKFPVPTVSSSEGSSLPDGGEPVVALDKIFIIGGAEIYRLAMELPKTSEAYLTCILHSTILQPDYSSEEGVDVFFPAIDENQWTKGGVDRLIEVTGEELEKVEGIQEEEDVKFEFGIWERSS</sequence>
<dbReference type="PANTHER" id="PTHR48069">
    <property type="entry name" value="DIHYDROFOLATE REDUCTASE"/>
    <property type="match status" value="1"/>
</dbReference>
<dbReference type="Pfam" id="PF00186">
    <property type="entry name" value="DHFR_1"/>
    <property type="match status" value="1"/>
</dbReference>
<dbReference type="PANTHER" id="PTHR48069:SF3">
    <property type="entry name" value="DIHYDROFOLATE REDUCTASE"/>
    <property type="match status" value="1"/>
</dbReference>
<dbReference type="PRINTS" id="PR00070">
    <property type="entry name" value="DHFR"/>
</dbReference>
<dbReference type="GO" id="GO:0050661">
    <property type="term" value="F:NADP binding"/>
    <property type="evidence" value="ECO:0007669"/>
    <property type="project" value="InterPro"/>
</dbReference>
<dbReference type="GO" id="GO:0006730">
    <property type="term" value="P:one-carbon metabolic process"/>
    <property type="evidence" value="ECO:0007669"/>
    <property type="project" value="UniProtKB-KW"/>
</dbReference>
<dbReference type="GO" id="GO:0046452">
    <property type="term" value="P:dihydrofolate metabolic process"/>
    <property type="evidence" value="ECO:0007669"/>
    <property type="project" value="TreeGrafter"/>
</dbReference>
<accession>A0A7C8N215</accession>
<keyword evidence="5" id="KW-0521">NADP</keyword>
<name>A0A7C8N215_ORBOL</name>
<evidence type="ECO:0000313" key="10">
    <source>
        <dbReference type="Proteomes" id="UP000475325"/>
    </source>
</evidence>
<comment type="pathway">
    <text evidence="1">Cofactor biosynthesis; tetrahydrofolate biosynthesis; 5,6,7,8-tetrahydrofolate from 7,8-dihydrofolate: step 1/1.</text>
</comment>
<evidence type="ECO:0000256" key="5">
    <source>
        <dbReference type="ARBA" id="ARBA00022857"/>
    </source>
</evidence>
<evidence type="ECO:0000259" key="7">
    <source>
        <dbReference type="PROSITE" id="PS51330"/>
    </source>
</evidence>
<feature type="domain" description="DHFR" evidence="7">
    <location>
        <begin position="45"/>
        <end position="275"/>
    </location>
</feature>
<dbReference type="Gene3D" id="3.40.430.10">
    <property type="entry name" value="Dihydrofolate Reductase, subunit A"/>
    <property type="match status" value="1"/>
</dbReference>
<evidence type="ECO:0000313" key="11">
    <source>
        <dbReference type="Proteomes" id="UP000480548"/>
    </source>
</evidence>